<dbReference type="PRINTS" id="PR00633">
    <property type="entry name" value="RCCNDNSATION"/>
</dbReference>
<keyword evidence="1" id="KW-1133">Transmembrane helix</keyword>
<dbReference type="Gene3D" id="2.130.10.30">
    <property type="entry name" value="Regulator of chromosome condensation 1/beta-lactamase-inhibitor protein II"/>
    <property type="match status" value="2"/>
</dbReference>
<dbReference type="Proteomes" id="UP000266915">
    <property type="component" value="Unassembled WGS sequence"/>
</dbReference>
<keyword evidence="1" id="KW-0812">Transmembrane</keyword>
<reference evidence="2 3" key="1">
    <citation type="submission" date="2018-11" db="EMBL/GenBank/DDBJ databases">
        <title>Sequencing the genomes of 1000 actinobacteria strains.</title>
        <authorList>
            <person name="Klenk H.-P."/>
        </authorList>
    </citation>
    <scope>NUCLEOTIDE SEQUENCE [LARGE SCALE GENOMIC DNA]</scope>
    <source>
        <strain evidence="2 3">DSM 14012</strain>
    </source>
</reference>
<sequence length="520" mass="54392">MNRSMMDVLSEKKGMALELGVVVMVMAMLLAAGAVITNFGILSRQAAELQALNQEVTNRAERFVSDLNEDLTSTVTPSSARQCSTFPAMCTQIIGFTPSGDGARIVLRIQADSVSKVGQTVTKDVTILSEEVTHVTAIDDTGKQTWALSDEGLRFKVWSLAEGKPAAVKTGDLSGPAADNRWVSVDDRAGIDSKGALWLWGKNNIGQAGVGSTSTQPVMPQRFAAEGTSFRFVVTDDDRGYAIDAKGNLWAWGKNTKGQLGLGHANNVLSPTKVPAVQVTSLAVGQDNAVALTTSGELLTAGAAQRGYSIPAGSTFIPLEPGATYKAVASSSVNGGVAVIRSDGRLIVNGSTSVAPASVKFSAVSRGARAGYAISVEGDLYAWGDGAFGQLGLGADNVKPSSATKVMPGTKFIDVQGNETSAFAIDTRGGLYYFGKSPSGYVGGIDLPQVFVPTKLLPDVQFRSVAANNGDTVVSLLDMKGNIYSLGTATPGLWATNYQGSSDQPIRMPLPDGFSSNTWK</sequence>
<dbReference type="AlphaFoldDB" id="A0A3N2BLK2"/>
<dbReference type="RefSeq" id="WP_123539843.1">
    <property type="nucleotide sequence ID" value="NZ_FXAP01000007.1"/>
</dbReference>
<feature type="transmembrane region" description="Helical" evidence="1">
    <location>
        <begin position="21"/>
        <end position="42"/>
    </location>
</feature>
<protein>
    <submittedName>
        <fullName evidence="2">Regulator of chromosome condensation (RCC1) repeat-containing protein</fullName>
    </submittedName>
</protein>
<dbReference type="InterPro" id="IPR009091">
    <property type="entry name" value="RCC1/BLIP-II"/>
</dbReference>
<organism evidence="2 3">
    <name type="scientific">Plantibacter flavus</name>
    <dbReference type="NCBI Taxonomy" id="150123"/>
    <lineage>
        <taxon>Bacteria</taxon>
        <taxon>Bacillati</taxon>
        <taxon>Actinomycetota</taxon>
        <taxon>Actinomycetes</taxon>
        <taxon>Micrococcales</taxon>
        <taxon>Microbacteriaceae</taxon>
        <taxon>Plantibacter</taxon>
    </lineage>
</organism>
<dbReference type="PROSITE" id="PS50012">
    <property type="entry name" value="RCC1_3"/>
    <property type="match status" value="3"/>
</dbReference>
<dbReference type="Pfam" id="PF00415">
    <property type="entry name" value="RCC1"/>
    <property type="match status" value="2"/>
</dbReference>
<evidence type="ECO:0000313" key="3">
    <source>
        <dbReference type="Proteomes" id="UP000266915"/>
    </source>
</evidence>
<dbReference type="PANTHER" id="PTHR45982">
    <property type="entry name" value="REGULATOR OF CHROMOSOME CONDENSATION"/>
    <property type="match status" value="1"/>
</dbReference>
<dbReference type="SUPFAM" id="SSF50985">
    <property type="entry name" value="RCC1/BLIP-II"/>
    <property type="match status" value="1"/>
</dbReference>
<gene>
    <name evidence="2" type="ORF">EDD42_4069</name>
</gene>
<proteinExistence type="predicted"/>
<dbReference type="EMBL" id="RKHL01000002">
    <property type="protein sequence ID" value="ROR76116.1"/>
    <property type="molecule type" value="Genomic_DNA"/>
</dbReference>
<name>A0A3N2BLK2_9MICO</name>
<evidence type="ECO:0000256" key="1">
    <source>
        <dbReference type="SAM" id="Phobius"/>
    </source>
</evidence>
<comment type="caution">
    <text evidence="2">The sequence shown here is derived from an EMBL/GenBank/DDBJ whole genome shotgun (WGS) entry which is preliminary data.</text>
</comment>
<evidence type="ECO:0000313" key="2">
    <source>
        <dbReference type="EMBL" id="ROR76116.1"/>
    </source>
</evidence>
<dbReference type="PANTHER" id="PTHR45982:SF1">
    <property type="entry name" value="REGULATOR OF CHROMOSOME CONDENSATION"/>
    <property type="match status" value="1"/>
</dbReference>
<keyword evidence="3" id="KW-1185">Reference proteome</keyword>
<accession>A0A3N2BLK2</accession>
<keyword evidence="1" id="KW-0472">Membrane</keyword>
<dbReference type="InterPro" id="IPR051553">
    <property type="entry name" value="Ran_GTPase-activating"/>
</dbReference>
<dbReference type="InterPro" id="IPR000408">
    <property type="entry name" value="Reg_chr_condens"/>
</dbReference>